<evidence type="ECO:0000256" key="2">
    <source>
        <dbReference type="ARBA" id="ARBA00022840"/>
    </source>
</evidence>
<dbReference type="GO" id="GO:0009190">
    <property type="term" value="P:cyclic nucleotide biosynthetic process"/>
    <property type="evidence" value="ECO:0007669"/>
    <property type="project" value="InterPro"/>
</dbReference>
<dbReference type="PANTHER" id="PTHR16305:SF28">
    <property type="entry name" value="GUANYLATE CYCLASE DOMAIN-CONTAINING PROTEIN"/>
    <property type="match status" value="1"/>
</dbReference>
<evidence type="ECO:0000313" key="5">
    <source>
        <dbReference type="EMBL" id="EGD76161.1"/>
    </source>
</evidence>
<dbReference type="Proteomes" id="UP000007799">
    <property type="component" value="Unassembled WGS sequence"/>
</dbReference>
<keyword evidence="2" id="KW-0067">ATP-binding</keyword>
<dbReference type="Gene3D" id="3.30.70.1230">
    <property type="entry name" value="Nucleotide cyclase"/>
    <property type="match status" value="1"/>
</dbReference>
<evidence type="ECO:0000256" key="1">
    <source>
        <dbReference type="ARBA" id="ARBA00022741"/>
    </source>
</evidence>
<feature type="region of interest" description="Disordered" evidence="3">
    <location>
        <begin position="856"/>
        <end position="959"/>
    </location>
</feature>
<dbReference type="CDD" id="cd07302">
    <property type="entry name" value="CHD"/>
    <property type="match status" value="1"/>
</dbReference>
<keyword evidence="1" id="KW-0547">Nucleotide-binding</keyword>
<dbReference type="RefSeq" id="XP_004998336.1">
    <property type="nucleotide sequence ID" value="XM_004998279.1"/>
</dbReference>
<dbReference type="OrthoDB" id="194468at2759"/>
<dbReference type="GO" id="GO:0004016">
    <property type="term" value="F:adenylate cyclase activity"/>
    <property type="evidence" value="ECO:0007669"/>
    <property type="project" value="TreeGrafter"/>
</dbReference>
<name>F2TXQ2_SALR5</name>
<dbReference type="InParanoid" id="F2TXQ2"/>
<feature type="region of interest" description="Disordered" evidence="3">
    <location>
        <begin position="817"/>
        <end position="844"/>
    </location>
</feature>
<dbReference type="InterPro" id="IPR029787">
    <property type="entry name" value="Nucleotide_cyclase"/>
</dbReference>
<keyword evidence="6" id="KW-1185">Reference proteome</keyword>
<reference evidence="5" key="1">
    <citation type="submission" date="2009-08" db="EMBL/GenBank/DDBJ databases">
        <title>Annotation of Salpingoeca rosetta.</title>
        <authorList>
            <consortium name="The Broad Institute Genome Sequencing Platform"/>
            <person name="Russ C."/>
            <person name="Cuomo C."/>
            <person name="Burger G."/>
            <person name="Gray M.W."/>
            <person name="Holland P.W.H."/>
            <person name="King N."/>
            <person name="Lang F.B.F."/>
            <person name="Roger A.J."/>
            <person name="Ruiz-Trillo I."/>
            <person name="Young S.K."/>
            <person name="Zeng Q."/>
            <person name="Gargeya S."/>
            <person name="Alvarado L."/>
            <person name="Berlin A."/>
            <person name="Chapman S.B."/>
            <person name="Chen Z."/>
            <person name="Freedman E."/>
            <person name="Gellesch M."/>
            <person name="Goldberg J."/>
            <person name="Griggs A."/>
            <person name="Gujja S."/>
            <person name="Heilman E."/>
            <person name="Heiman D."/>
            <person name="Howarth C."/>
            <person name="Mehta T."/>
            <person name="Neiman D."/>
            <person name="Pearson M."/>
            <person name="Roberts A."/>
            <person name="Saif S."/>
            <person name="Shea T."/>
            <person name="Shenoy N."/>
            <person name="Sisk P."/>
            <person name="Stolte C."/>
            <person name="Sykes S."/>
            <person name="White J."/>
            <person name="Yandava C."/>
            <person name="Haas B."/>
            <person name="Nusbaum C."/>
            <person name="Birren B."/>
        </authorList>
    </citation>
    <scope>NUCLEOTIDE SEQUENCE [LARGE SCALE GENOMIC DNA]</scope>
    <source>
        <strain evidence="5">ATCC 50818</strain>
    </source>
</reference>
<accession>F2TXQ2</accession>
<feature type="compositionally biased region" description="Basic and acidic residues" evidence="3">
    <location>
        <begin position="856"/>
        <end position="871"/>
    </location>
</feature>
<dbReference type="GeneID" id="16078931"/>
<dbReference type="GO" id="GO:0035556">
    <property type="term" value="P:intracellular signal transduction"/>
    <property type="evidence" value="ECO:0007669"/>
    <property type="project" value="InterPro"/>
</dbReference>
<dbReference type="PANTHER" id="PTHR16305">
    <property type="entry name" value="TESTICULAR SOLUBLE ADENYLYL CYCLASE"/>
    <property type="match status" value="1"/>
</dbReference>
<proteinExistence type="predicted"/>
<dbReference type="KEGG" id="sre:PTSG_00868"/>
<dbReference type="GO" id="GO:0005524">
    <property type="term" value="F:ATP binding"/>
    <property type="evidence" value="ECO:0007669"/>
    <property type="project" value="UniProtKB-KW"/>
</dbReference>
<organism evidence="6">
    <name type="scientific">Salpingoeca rosetta (strain ATCC 50818 / BSB-021)</name>
    <dbReference type="NCBI Taxonomy" id="946362"/>
    <lineage>
        <taxon>Eukaryota</taxon>
        <taxon>Choanoflagellata</taxon>
        <taxon>Craspedida</taxon>
        <taxon>Salpingoecidae</taxon>
        <taxon>Salpingoeca</taxon>
    </lineage>
</organism>
<gene>
    <name evidence="5" type="ORF">PTSG_00868</name>
</gene>
<feature type="domain" description="Guanylate cyclase" evidence="4">
    <location>
        <begin position="54"/>
        <end position="186"/>
    </location>
</feature>
<dbReference type="AlphaFoldDB" id="F2TXQ2"/>
<dbReference type="GO" id="GO:0005737">
    <property type="term" value="C:cytoplasm"/>
    <property type="evidence" value="ECO:0007669"/>
    <property type="project" value="TreeGrafter"/>
</dbReference>
<feature type="compositionally biased region" description="Low complexity" evidence="3">
    <location>
        <begin position="945"/>
        <end position="959"/>
    </location>
</feature>
<sequence length="1097" mass="120960">MNADETGIQIHAFKEPVLSHALGFRLSRYVPKVVRAKMDRSRKPYDIAELRQVSVMFVKISGLSLDPDANGTCMTAVKNAQLLMTELQRVVFNYEGVVNKLLVDDKGLLALVVFGLPPFLHQDDAARAVRAGIDIANDVPRLDTTQTINASVGIATGHVFAGIIGSRQRHEYTVMGDSVNKAARLMVTATAYGVVIDETTKRAVKIQVPSFQYDKLEDLTLKGFSKRAKAYHPHPLQDNTSVWMTTGMPARMDNMLFGREEDIEAGLKMLRSTYDKLGGLLYVKADVAMGTTPVAMKLTQEAKKLGMFVISPSPSQVIKIGDYGTEQLARSRRNISTCIASDNKWAIWREVLKTAFRRLKDAGVQSLRKWVIECLEPFDDQIDLTWTLPAVDRVLSEFEHFDPREDPPLKSTRRSSIIRDSDVESLIVRVMLGFVSLFPTFIALRLDVQKHDGHGALDHYSWQVTERLAAHCCDRSGELESPPVIILVMSEHHNEDSPFASYDVLRRAVSAGTLLPLKLLTKATQCMSFMKPKDVVVLPASIPPPVTQLIDQRCGGHPWMIHKTISLMFSPNACGPGSGPAIQKWETGRIAIVTKDIGQVRVTEDMAKCLLSSYEALRGRLQLIVKTAAVMPAFSPEMVQALLPESPAHVLQRELDDLVERGILEHSNTVPRCVDNYWPSDRTTSYHYEFACKLQQRLIVDITPHSLVKHNRECFHARISKVTFSVMTIQAAWRRYLLRTKPKLEWLLNGQAPQPQPVYTTRVAQAVIQIMKGMQIMQGEDAAHKLPDSYAQLSVTRSRQRANTNWLDMEAAIMGISGDDDGTSSDAGTNAMSDDSQREALEQRSLAGADAVIDAVGEREGQGREGAETRRVRYASAGHERTDSVGSDSSSGGGAAAIHDFSDPEPLAAEREGQDNDGGGDDGNSESQLDLVSFDGDSECEEQWAGHGQSAAGADGAGDAAVVHRNASNDTAECDDDLEPGFHAPPVPIRRRITRSQSPTPYVIPAGLRQKLEARHLTVSTVGTERAKRTEIGIVTEAVTHLLIQANDRLVRIRKGCMDIDARMGAVTDQMDALSDAFQDMVARISAEIEVEDTESS</sequence>
<dbReference type="Pfam" id="PF00211">
    <property type="entry name" value="Guanylate_cyc"/>
    <property type="match status" value="1"/>
</dbReference>
<dbReference type="EMBL" id="GL832956">
    <property type="protein sequence ID" value="EGD76161.1"/>
    <property type="molecule type" value="Genomic_DNA"/>
</dbReference>
<evidence type="ECO:0000313" key="6">
    <source>
        <dbReference type="Proteomes" id="UP000007799"/>
    </source>
</evidence>
<dbReference type="SMART" id="SM00044">
    <property type="entry name" value="CYCc"/>
    <property type="match status" value="1"/>
</dbReference>
<dbReference type="InterPro" id="IPR001054">
    <property type="entry name" value="A/G_cyclase"/>
</dbReference>
<dbReference type="PROSITE" id="PS50125">
    <property type="entry name" value="GUANYLATE_CYCLASE_2"/>
    <property type="match status" value="1"/>
</dbReference>
<protein>
    <recommendedName>
        <fullName evidence="4">Guanylate cyclase domain-containing protein</fullName>
    </recommendedName>
</protein>
<evidence type="ECO:0000259" key="4">
    <source>
        <dbReference type="PROSITE" id="PS50125"/>
    </source>
</evidence>
<dbReference type="SUPFAM" id="SSF55073">
    <property type="entry name" value="Nucleotide cyclase"/>
    <property type="match status" value="1"/>
</dbReference>
<evidence type="ECO:0000256" key="3">
    <source>
        <dbReference type="SAM" id="MobiDB-lite"/>
    </source>
</evidence>